<comment type="caution">
    <text evidence="3">The sequence shown here is derived from an EMBL/GenBank/DDBJ whole genome shotgun (WGS) entry which is preliminary data.</text>
</comment>
<dbReference type="InterPro" id="IPR035421">
    <property type="entry name" value="Terminase_6C"/>
</dbReference>
<dbReference type="EMBL" id="LAZR01005026">
    <property type="protein sequence ID" value="KKN03495.1"/>
    <property type="molecule type" value="Genomic_DNA"/>
</dbReference>
<dbReference type="Pfam" id="PF03237">
    <property type="entry name" value="Terminase_6N"/>
    <property type="match status" value="1"/>
</dbReference>
<evidence type="ECO:0000313" key="3">
    <source>
        <dbReference type="EMBL" id="KKN03495.1"/>
    </source>
</evidence>
<reference evidence="3" key="1">
    <citation type="journal article" date="2015" name="Nature">
        <title>Complex archaea that bridge the gap between prokaryotes and eukaryotes.</title>
        <authorList>
            <person name="Spang A."/>
            <person name="Saw J.H."/>
            <person name="Jorgensen S.L."/>
            <person name="Zaremba-Niedzwiedzka K."/>
            <person name="Martijn J."/>
            <person name="Lind A.E."/>
            <person name="van Eijk R."/>
            <person name="Schleper C."/>
            <person name="Guy L."/>
            <person name="Ettema T.J."/>
        </authorList>
    </citation>
    <scope>NUCLEOTIDE SEQUENCE</scope>
</reference>
<gene>
    <name evidence="3" type="ORF">LCGC14_1107070</name>
</gene>
<sequence length="529" mass="60488">MAAPRHTVDTSLVKRGHTKNKYDIYKLQELKKCLNDPIYFLDTHMIIQHPTRGGIPFKMYDYQKELVDNYANNRFAIALLPRQSGKTTCAAGFLLWKAMFNADSTILVAAHQYSGASEIMQRIRYAYEELPDFLRAGVMEYNKGSITFDNGSRIISQATTEKTGRGLSLTLIYLDEFAFVEHRIAQEFWTSLAPTLTTGGACIITSTPNSETDQFAEIWREANNTIDPETGLERENGLGSNEFKSFTIDWKQVPRDEEDEDFEAKMRAQLGDDRWLREFECEFISFEETLIDPILLKSIRGQTPSHINGRTRWYSPILPNRIYVVALDPSMGTGSDNAAITVWQLPEFIQVAEWMHNKTEVRGQVRILLDILNEINTELKDNPEHEGNTEIYWSVENNTLGEAALVVIEDTGEDLFPGDFVHEARKKRKGFTTTHKSKIEACARLKSLIQSRKMEIRSIPLAMELKSFVRDNRSWKAKAGEKDDLVASSLLSIRIIDEIQNWDPKVYDRLAEIIEVDNQDEAPLPFIIA</sequence>
<evidence type="ECO:0000256" key="1">
    <source>
        <dbReference type="ARBA" id="ARBA00022612"/>
    </source>
</evidence>
<keyword evidence="1" id="KW-1188">Viral release from host cell</keyword>
<name>A0A0F9M7T7_9ZZZZ</name>
<dbReference type="SUPFAM" id="SSF52540">
    <property type="entry name" value="P-loop containing nucleoside triphosphate hydrolases"/>
    <property type="match status" value="1"/>
</dbReference>
<dbReference type="Gene3D" id="3.40.50.300">
    <property type="entry name" value="P-loop containing nucleotide triphosphate hydrolases"/>
    <property type="match status" value="1"/>
</dbReference>
<protein>
    <recommendedName>
        <fullName evidence="2">Terminase large subunit gp17-like C-terminal domain-containing protein</fullName>
    </recommendedName>
</protein>
<dbReference type="Gene3D" id="3.30.420.240">
    <property type="match status" value="1"/>
</dbReference>
<accession>A0A0F9M7T7</accession>
<proteinExistence type="predicted"/>
<dbReference type="Pfam" id="PF17289">
    <property type="entry name" value="Terminase_6C"/>
    <property type="match status" value="1"/>
</dbReference>
<evidence type="ECO:0000259" key="2">
    <source>
        <dbReference type="Pfam" id="PF17289"/>
    </source>
</evidence>
<dbReference type="InterPro" id="IPR027417">
    <property type="entry name" value="P-loop_NTPase"/>
</dbReference>
<dbReference type="AlphaFoldDB" id="A0A0F9M7T7"/>
<organism evidence="3">
    <name type="scientific">marine sediment metagenome</name>
    <dbReference type="NCBI Taxonomy" id="412755"/>
    <lineage>
        <taxon>unclassified sequences</taxon>
        <taxon>metagenomes</taxon>
        <taxon>ecological metagenomes</taxon>
    </lineage>
</organism>
<feature type="domain" description="Terminase large subunit gp17-like C-terminal" evidence="2">
    <location>
        <begin position="326"/>
        <end position="488"/>
    </location>
</feature>